<protein>
    <submittedName>
        <fullName evidence="2">Uncharacterized protein</fullName>
    </submittedName>
</protein>
<evidence type="ECO:0000313" key="3">
    <source>
        <dbReference type="Proteomes" id="UP000827986"/>
    </source>
</evidence>
<keyword evidence="1" id="KW-0732">Signal</keyword>
<proteinExistence type="predicted"/>
<feature type="chain" id="PRO_5039337668" evidence="1">
    <location>
        <begin position="17"/>
        <end position="238"/>
    </location>
</feature>
<keyword evidence="3" id="KW-1185">Reference proteome</keyword>
<evidence type="ECO:0000313" key="2">
    <source>
        <dbReference type="EMBL" id="KAH1186904.1"/>
    </source>
</evidence>
<dbReference type="AlphaFoldDB" id="A0A9D3XU81"/>
<organism evidence="2 3">
    <name type="scientific">Mauremys mutica</name>
    <name type="common">yellowpond turtle</name>
    <dbReference type="NCBI Taxonomy" id="74926"/>
    <lineage>
        <taxon>Eukaryota</taxon>
        <taxon>Metazoa</taxon>
        <taxon>Chordata</taxon>
        <taxon>Craniata</taxon>
        <taxon>Vertebrata</taxon>
        <taxon>Euteleostomi</taxon>
        <taxon>Archelosauria</taxon>
        <taxon>Testudinata</taxon>
        <taxon>Testudines</taxon>
        <taxon>Cryptodira</taxon>
        <taxon>Durocryptodira</taxon>
        <taxon>Testudinoidea</taxon>
        <taxon>Geoemydidae</taxon>
        <taxon>Geoemydinae</taxon>
        <taxon>Mauremys</taxon>
    </lineage>
</organism>
<comment type="caution">
    <text evidence="2">The sequence shown here is derived from an EMBL/GenBank/DDBJ whole genome shotgun (WGS) entry which is preliminary data.</text>
</comment>
<feature type="signal peptide" evidence="1">
    <location>
        <begin position="1"/>
        <end position="16"/>
    </location>
</feature>
<reference evidence="2" key="1">
    <citation type="submission" date="2021-09" db="EMBL/GenBank/DDBJ databases">
        <title>The genome of Mauremys mutica provides insights into the evolution of semi-aquatic lifestyle.</title>
        <authorList>
            <person name="Gong S."/>
            <person name="Gao Y."/>
        </authorList>
    </citation>
    <scope>NUCLEOTIDE SEQUENCE</scope>
    <source>
        <strain evidence="2">MM-2020</strain>
        <tissue evidence="2">Muscle</tissue>
    </source>
</reference>
<evidence type="ECO:0000256" key="1">
    <source>
        <dbReference type="SAM" id="SignalP"/>
    </source>
</evidence>
<dbReference type="EMBL" id="JAHDVG010000463">
    <property type="protein sequence ID" value="KAH1186904.1"/>
    <property type="molecule type" value="Genomic_DNA"/>
</dbReference>
<dbReference type="Proteomes" id="UP000827986">
    <property type="component" value="Unassembled WGS sequence"/>
</dbReference>
<accession>A0A9D3XU81</accession>
<name>A0A9D3XU81_9SAUR</name>
<gene>
    <name evidence="2" type="ORF">KIL84_019653</name>
</gene>
<sequence length="238" mass="27875">MFQFTLILIHIAIICTDWDQRELEHVPLLYSTVLYLRPPATFKAYYLQRIFSMLIKETADEGKPSVKEFWKSYNILKGMENIDTSWEQVTLQCMNGVWPRAWPDAVHSFMGFDAIPALKQEIVKLVKDVGFEEVEEYDVQDLLESHAEQLTDEELIELDQQWISKESKDDDDIRQKAKNLSHFFELLDEMTEIIQSGDPFLEWSARISRVLNDAVACYREIFCSKIHAGEQKSIKILF</sequence>